<dbReference type="Proteomes" id="UP000247515">
    <property type="component" value="Unassembled WGS sequence"/>
</dbReference>
<keyword evidence="3" id="KW-0521">NADP</keyword>
<comment type="subcellular location">
    <subcellularLocation>
        <location evidence="1">Cytoplasm</location>
    </subcellularLocation>
</comment>
<comment type="caution">
    <text evidence="5">The sequence shown here is derived from an EMBL/GenBank/DDBJ whole genome shotgun (WGS) entry which is preliminary data.</text>
</comment>
<dbReference type="PANTHER" id="PTHR44085:SF2">
    <property type="entry name" value="SEPIAPTERIN REDUCTASE"/>
    <property type="match status" value="1"/>
</dbReference>
<evidence type="ECO:0000256" key="3">
    <source>
        <dbReference type="ARBA" id="ARBA00022857"/>
    </source>
</evidence>
<keyword evidence="2" id="KW-0963">Cytoplasm</keyword>
<evidence type="ECO:0000313" key="5">
    <source>
        <dbReference type="EMBL" id="PXX14199.1"/>
    </source>
</evidence>
<dbReference type="InterPro" id="IPR002347">
    <property type="entry name" value="SDR_fam"/>
</dbReference>
<accession>A0ABX5MKY8</accession>
<evidence type="ECO:0000313" key="6">
    <source>
        <dbReference type="Proteomes" id="UP000247515"/>
    </source>
</evidence>
<keyword evidence="4" id="KW-0560">Oxidoreductase</keyword>
<dbReference type="PANTHER" id="PTHR44085">
    <property type="entry name" value="SEPIAPTERIN REDUCTASE"/>
    <property type="match status" value="1"/>
</dbReference>
<reference evidence="5 6" key="1">
    <citation type="submission" date="2018-05" db="EMBL/GenBank/DDBJ databases">
        <title>Genomic Encyclopedia of Type Strains, Phase IV (KMG-V): Genome sequencing to study the core and pangenomes of soil and plant-associated prokaryotes.</title>
        <authorList>
            <person name="Whitman W."/>
        </authorList>
    </citation>
    <scope>NUCLEOTIDE SEQUENCE [LARGE SCALE GENOMIC DNA]</scope>
    <source>
        <strain evidence="5 6">SIr-6563</strain>
    </source>
</reference>
<dbReference type="InterPro" id="IPR036291">
    <property type="entry name" value="NAD(P)-bd_dom_sf"/>
</dbReference>
<dbReference type="RefSeq" id="WP_110328184.1">
    <property type="nucleotide sequence ID" value="NZ_JAGIXD010000008.1"/>
</dbReference>
<evidence type="ECO:0000256" key="2">
    <source>
        <dbReference type="ARBA" id="ARBA00022490"/>
    </source>
</evidence>
<keyword evidence="6" id="KW-1185">Reference proteome</keyword>
<dbReference type="Gene3D" id="3.40.50.720">
    <property type="entry name" value="NAD(P)-binding Rossmann-like Domain"/>
    <property type="match status" value="1"/>
</dbReference>
<gene>
    <name evidence="5" type="ORF">C7400_113133</name>
</gene>
<dbReference type="Pfam" id="PF00106">
    <property type="entry name" value="adh_short"/>
    <property type="match status" value="1"/>
</dbReference>
<dbReference type="PRINTS" id="PR00081">
    <property type="entry name" value="GDHRDH"/>
</dbReference>
<organism evidence="5 6">
    <name type="scientific">Paraburkholderia tropica</name>
    <dbReference type="NCBI Taxonomy" id="92647"/>
    <lineage>
        <taxon>Bacteria</taxon>
        <taxon>Pseudomonadati</taxon>
        <taxon>Pseudomonadota</taxon>
        <taxon>Betaproteobacteria</taxon>
        <taxon>Burkholderiales</taxon>
        <taxon>Burkholderiaceae</taxon>
        <taxon>Paraburkholderia</taxon>
    </lineage>
</organism>
<sequence length="263" mass="27103">MNVSSTLPSSIRAIVTGHSRGLGAALAELLLERQIDVLGVGRSAHPTLAARTAALSPRQAAARFAEAAVDLADPASVERWLAGGALSAFAQGADCVLLFNNAGTVNPIAPLGVQDAGAIARAITLNVAAPLLLANALASDDSSGNAASRRILHVSSGAARNAYAGWSVYCATKAALDHHARAVALDAPRGVRICSVAPGVVDTGMQATIRSTSTDNFPLRERFEQLKENGQLATPEHAARLLIDYALSDAFGSTPIADVRELV</sequence>
<name>A0ABX5MKY8_9BURK</name>
<dbReference type="SUPFAM" id="SSF51735">
    <property type="entry name" value="NAD(P)-binding Rossmann-fold domains"/>
    <property type="match status" value="1"/>
</dbReference>
<dbReference type="InterPro" id="IPR051721">
    <property type="entry name" value="Biopterin_syn/organic_redct"/>
</dbReference>
<proteinExistence type="predicted"/>
<dbReference type="EMBL" id="QJJV01000013">
    <property type="protein sequence ID" value="PXX14199.1"/>
    <property type="molecule type" value="Genomic_DNA"/>
</dbReference>
<evidence type="ECO:0000256" key="4">
    <source>
        <dbReference type="ARBA" id="ARBA00023002"/>
    </source>
</evidence>
<protein>
    <submittedName>
        <fullName evidence="5">NAD(P)-dependent dehydrogenase (Short-subunit alcohol dehydrogenase family)</fullName>
    </submittedName>
</protein>
<evidence type="ECO:0000256" key="1">
    <source>
        <dbReference type="ARBA" id="ARBA00004496"/>
    </source>
</evidence>
<dbReference type="NCBIfam" id="NF005436">
    <property type="entry name" value="PRK07023.1"/>
    <property type="match status" value="1"/>
</dbReference>